<keyword evidence="2" id="KW-1185">Reference proteome</keyword>
<gene>
    <name evidence="1" type="ORF">QTN47_15335</name>
</gene>
<evidence type="ECO:0000313" key="2">
    <source>
        <dbReference type="Proteomes" id="UP001560573"/>
    </source>
</evidence>
<dbReference type="EMBL" id="JAULBC010000005">
    <property type="protein sequence ID" value="MEX6688880.1"/>
    <property type="molecule type" value="Genomic_DNA"/>
</dbReference>
<proteinExistence type="predicted"/>
<reference evidence="1 2" key="1">
    <citation type="submission" date="2023-07" db="EMBL/GenBank/DDBJ databases">
        <authorList>
            <person name="Lian W.-H."/>
        </authorList>
    </citation>
    <scope>NUCLEOTIDE SEQUENCE [LARGE SCALE GENOMIC DNA]</scope>
    <source>
        <strain evidence="1 2">SYSU DXS3180</strain>
    </source>
</reference>
<dbReference type="RefSeq" id="WP_369330290.1">
    <property type="nucleotide sequence ID" value="NZ_JAULBC010000005.1"/>
</dbReference>
<dbReference type="Proteomes" id="UP001560573">
    <property type="component" value="Unassembled WGS sequence"/>
</dbReference>
<protein>
    <submittedName>
        <fullName evidence="1">Uncharacterized protein</fullName>
    </submittedName>
</protein>
<comment type="caution">
    <text evidence="1">The sequence shown here is derived from an EMBL/GenBank/DDBJ whole genome shotgun (WGS) entry which is preliminary data.</text>
</comment>
<accession>A0ABV3ZH50</accession>
<name>A0ABV3ZH50_9BACT</name>
<evidence type="ECO:0000313" key="1">
    <source>
        <dbReference type="EMBL" id="MEX6688880.1"/>
    </source>
</evidence>
<sequence>MKKVKKRLMKRMMLRMQFSIIHDPIPGNRRTEHRITDFLREHQFYRITNG</sequence>
<organism evidence="1 2">
    <name type="scientific">Danxiaibacter flavus</name>
    <dbReference type="NCBI Taxonomy" id="3049108"/>
    <lineage>
        <taxon>Bacteria</taxon>
        <taxon>Pseudomonadati</taxon>
        <taxon>Bacteroidota</taxon>
        <taxon>Chitinophagia</taxon>
        <taxon>Chitinophagales</taxon>
        <taxon>Chitinophagaceae</taxon>
        <taxon>Danxiaibacter</taxon>
    </lineage>
</organism>